<reference evidence="1 2" key="1">
    <citation type="submission" date="2017-03" db="EMBL/GenBank/DDBJ databases">
        <title>Genome Survey of Euroglyphus maynei.</title>
        <authorList>
            <person name="Arlian L.G."/>
            <person name="Morgan M.S."/>
            <person name="Rider S.D."/>
        </authorList>
    </citation>
    <scope>NUCLEOTIDE SEQUENCE [LARGE SCALE GENOMIC DNA]</scope>
    <source>
        <strain evidence="1">Arlian Lab</strain>
        <tissue evidence="1">Whole body</tissue>
    </source>
</reference>
<evidence type="ECO:0000313" key="1">
    <source>
        <dbReference type="EMBL" id="OTF75292.1"/>
    </source>
</evidence>
<accession>A0A1Y3B393</accession>
<evidence type="ECO:0000313" key="2">
    <source>
        <dbReference type="Proteomes" id="UP000194236"/>
    </source>
</evidence>
<dbReference type="EMBL" id="MUJZ01042676">
    <property type="protein sequence ID" value="OTF75292.1"/>
    <property type="molecule type" value="Genomic_DNA"/>
</dbReference>
<protein>
    <submittedName>
        <fullName evidence="1">Uncharacterized protein</fullName>
    </submittedName>
</protein>
<dbReference type="Proteomes" id="UP000194236">
    <property type="component" value="Unassembled WGS sequence"/>
</dbReference>
<sequence length="46" mass="5135">MMFPVLIMENSIVIPKQSVFVIVPVIIGVHGKKYYNFVVQPVCGSI</sequence>
<comment type="caution">
    <text evidence="1">The sequence shown here is derived from an EMBL/GenBank/DDBJ whole genome shotgun (WGS) entry which is preliminary data.</text>
</comment>
<proteinExistence type="predicted"/>
<gene>
    <name evidence="1" type="ORF">BLA29_014202</name>
</gene>
<dbReference type="AlphaFoldDB" id="A0A1Y3B393"/>
<name>A0A1Y3B393_EURMA</name>
<organism evidence="1 2">
    <name type="scientific">Euroglyphus maynei</name>
    <name type="common">Mayne's house dust mite</name>
    <dbReference type="NCBI Taxonomy" id="6958"/>
    <lineage>
        <taxon>Eukaryota</taxon>
        <taxon>Metazoa</taxon>
        <taxon>Ecdysozoa</taxon>
        <taxon>Arthropoda</taxon>
        <taxon>Chelicerata</taxon>
        <taxon>Arachnida</taxon>
        <taxon>Acari</taxon>
        <taxon>Acariformes</taxon>
        <taxon>Sarcoptiformes</taxon>
        <taxon>Astigmata</taxon>
        <taxon>Psoroptidia</taxon>
        <taxon>Analgoidea</taxon>
        <taxon>Pyroglyphidae</taxon>
        <taxon>Pyroglyphinae</taxon>
        <taxon>Euroglyphus</taxon>
    </lineage>
</organism>
<keyword evidence="2" id="KW-1185">Reference proteome</keyword>